<dbReference type="InterPro" id="IPR029058">
    <property type="entry name" value="AB_hydrolase_fold"/>
</dbReference>
<gene>
    <name evidence="1" type="ORF">EHUX00137_LOCUS47387</name>
</gene>
<dbReference type="EMBL" id="HBIR01060991">
    <property type="protein sequence ID" value="CAE0599788.1"/>
    <property type="molecule type" value="Transcribed_RNA"/>
</dbReference>
<dbReference type="Gene3D" id="3.40.50.1820">
    <property type="entry name" value="alpha/beta hydrolase"/>
    <property type="match status" value="1"/>
</dbReference>
<proteinExistence type="predicted"/>
<accession>A0A6V2ZBW1</accession>
<evidence type="ECO:0000313" key="1">
    <source>
        <dbReference type="EMBL" id="CAE0599788.1"/>
    </source>
</evidence>
<evidence type="ECO:0008006" key="2">
    <source>
        <dbReference type="Google" id="ProtNLM"/>
    </source>
</evidence>
<dbReference type="PANTHER" id="PTHR46438:SF2">
    <property type="entry name" value="ALPHA_BETA-HYDROLASES SUPERFAMILY PROTEIN"/>
    <property type="match status" value="1"/>
</dbReference>
<name>A0A6V2ZBW1_EMIHU</name>
<dbReference type="SUPFAM" id="SSF53474">
    <property type="entry name" value="alpha/beta-Hydrolases"/>
    <property type="match status" value="1"/>
</dbReference>
<dbReference type="AlphaFoldDB" id="A0A6V2ZBW1"/>
<dbReference type="PANTHER" id="PTHR46438">
    <property type="entry name" value="ALPHA/BETA-HYDROLASES SUPERFAMILY PROTEIN"/>
    <property type="match status" value="1"/>
</dbReference>
<reference evidence="1" key="1">
    <citation type="submission" date="2021-01" db="EMBL/GenBank/DDBJ databases">
        <authorList>
            <person name="Corre E."/>
            <person name="Pelletier E."/>
            <person name="Niang G."/>
            <person name="Scheremetjew M."/>
            <person name="Finn R."/>
            <person name="Kale V."/>
            <person name="Holt S."/>
            <person name="Cochrane G."/>
            <person name="Meng A."/>
            <person name="Brown T."/>
            <person name="Cohen L."/>
        </authorList>
    </citation>
    <scope>NUCLEOTIDE SEQUENCE</scope>
    <source>
        <strain evidence="1">379</strain>
    </source>
</reference>
<sequence>MLTALTSTAPTALSLAHSSTAVPPYSTRRVVHRGREFFSAQVQPAGHGAPVPPLVLLPPVGVGIDRAFYNRLHQEWHALGSPAAMHSYDLLGTGDASPKPRRFYSPEVWAAQLDDYLREHVKTPSVLVVQGGLLPCALEVWRRSGREAVAGVSLLSPPPLRFFSKGADSRKFSRRTQRLLWAASCSPAGNLFFRRLRGGSPPGARIREFTERSLFASESDVGAEWVNQCIAGARDARSRFSTFSYLCGSIPPGGAWRDERTDVFDSLDVPLQLLRGDYGGLENATTKAEELLSRARLPARECSAIVLGSRACLAYERPAPTARMLARFMERHYRAPPARGIPAGGDAGVVTPF</sequence>
<organism evidence="1">
    <name type="scientific">Emiliania huxleyi</name>
    <name type="common">Coccolithophore</name>
    <name type="synonym">Pontosphaera huxleyi</name>
    <dbReference type="NCBI Taxonomy" id="2903"/>
    <lineage>
        <taxon>Eukaryota</taxon>
        <taxon>Haptista</taxon>
        <taxon>Haptophyta</taxon>
        <taxon>Prymnesiophyceae</taxon>
        <taxon>Isochrysidales</taxon>
        <taxon>Noelaerhabdaceae</taxon>
        <taxon>Emiliania</taxon>
    </lineage>
</organism>
<protein>
    <recommendedName>
        <fullName evidence="2">AB hydrolase-1 domain-containing protein</fullName>
    </recommendedName>
</protein>